<evidence type="ECO:0000256" key="6">
    <source>
        <dbReference type="ARBA" id="ARBA00023002"/>
    </source>
</evidence>
<keyword evidence="3 12" id="KW-0812">Transmembrane</keyword>
<evidence type="ECO:0000256" key="7">
    <source>
        <dbReference type="ARBA" id="ARBA00023004"/>
    </source>
</evidence>
<feature type="transmembrane region" description="Helical" evidence="12">
    <location>
        <begin position="256"/>
        <end position="276"/>
    </location>
</feature>
<reference evidence="14" key="1">
    <citation type="journal article" date="2019" name="Int. J. Syst. Evol. Microbiol.">
        <title>The Global Catalogue of Microorganisms (GCM) 10K type strain sequencing project: providing services to taxonomists for standard genome sequencing and annotation.</title>
        <authorList>
            <consortium name="The Broad Institute Genomics Platform"/>
            <consortium name="The Broad Institute Genome Sequencing Center for Infectious Disease"/>
            <person name="Wu L."/>
            <person name="Ma J."/>
        </authorList>
    </citation>
    <scope>NUCLEOTIDE SEQUENCE [LARGE SCALE GENOMIC DNA]</scope>
    <source>
        <strain evidence="14">JCM 18325</strain>
    </source>
</reference>
<name>A0ABP9CS76_9FLAO</name>
<dbReference type="RefSeq" id="WP_345277641.1">
    <property type="nucleotide sequence ID" value="NZ_BAABJW010000004.1"/>
</dbReference>
<feature type="transmembrane region" description="Helical" evidence="12">
    <location>
        <begin position="288"/>
        <end position="308"/>
    </location>
</feature>
<keyword evidence="5 12" id="KW-1133">Transmembrane helix</keyword>
<dbReference type="Proteomes" id="UP001501433">
    <property type="component" value="Unassembled WGS sequence"/>
</dbReference>
<proteinExistence type="predicted"/>
<dbReference type="EMBL" id="BAABJW010000004">
    <property type="protein sequence ID" value="GAA4816789.1"/>
    <property type="molecule type" value="Genomic_DNA"/>
</dbReference>
<evidence type="ECO:0000256" key="10">
    <source>
        <dbReference type="ARBA" id="ARBA00023157"/>
    </source>
</evidence>
<evidence type="ECO:0000256" key="5">
    <source>
        <dbReference type="ARBA" id="ARBA00022989"/>
    </source>
</evidence>
<feature type="transmembrane region" description="Helical" evidence="12">
    <location>
        <begin position="171"/>
        <end position="190"/>
    </location>
</feature>
<dbReference type="InterPro" id="IPR050450">
    <property type="entry name" value="COX15/CtaA_HemeA_synthase"/>
</dbReference>
<gene>
    <name evidence="13" type="ORF">GCM10023330_26690</name>
</gene>
<keyword evidence="7" id="KW-0408">Iron</keyword>
<keyword evidence="2" id="KW-1003">Cell membrane</keyword>
<keyword evidence="9 12" id="KW-0472">Membrane</keyword>
<keyword evidence="6" id="KW-0560">Oxidoreductase</keyword>
<dbReference type="Pfam" id="PF02628">
    <property type="entry name" value="COX15-CtaA"/>
    <property type="match status" value="1"/>
</dbReference>
<feature type="transmembrane region" description="Helical" evidence="12">
    <location>
        <begin position="210"/>
        <end position="228"/>
    </location>
</feature>
<comment type="pathway">
    <text evidence="11">Porphyrin-containing compound metabolism.</text>
</comment>
<keyword evidence="14" id="KW-1185">Reference proteome</keyword>
<evidence type="ECO:0000256" key="3">
    <source>
        <dbReference type="ARBA" id="ARBA00022692"/>
    </source>
</evidence>
<evidence type="ECO:0000256" key="4">
    <source>
        <dbReference type="ARBA" id="ARBA00022723"/>
    </source>
</evidence>
<evidence type="ECO:0000256" key="9">
    <source>
        <dbReference type="ARBA" id="ARBA00023136"/>
    </source>
</evidence>
<accession>A0ABP9CS76</accession>
<feature type="transmembrane region" description="Helical" evidence="12">
    <location>
        <begin position="12"/>
        <end position="30"/>
    </location>
</feature>
<protein>
    <submittedName>
        <fullName evidence="13">COX15/CtaA family protein</fullName>
    </submittedName>
</protein>
<evidence type="ECO:0000256" key="8">
    <source>
        <dbReference type="ARBA" id="ARBA00023133"/>
    </source>
</evidence>
<dbReference type="PANTHER" id="PTHR35457">
    <property type="entry name" value="HEME A SYNTHASE"/>
    <property type="match status" value="1"/>
</dbReference>
<evidence type="ECO:0000256" key="1">
    <source>
        <dbReference type="ARBA" id="ARBA00004141"/>
    </source>
</evidence>
<comment type="caution">
    <text evidence="13">The sequence shown here is derived from an EMBL/GenBank/DDBJ whole genome shotgun (WGS) entry which is preliminary data.</text>
</comment>
<keyword evidence="8" id="KW-0350">Heme biosynthesis</keyword>
<dbReference type="InterPro" id="IPR003780">
    <property type="entry name" value="COX15/CtaA_fam"/>
</dbReference>
<comment type="subcellular location">
    <subcellularLocation>
        <location evidence="1">Membrane</location>
        <topology evidence="1">Multi-pass membrane protein</topology>
    </subcellularLocation>
</comment>
<evidence type="ECO:0000313" key="13">
    <source>
        <dbReference type="EMBL" id="GAA4816789.1"/>
    </source>
</evidence>
<sequence>MKNNFRNIAKITLVLTYLVIIAGAFVRMTGSGMGCPDWPKCFGYYIPPTEHEQLKWKPNHEYKKGQVIILDESLQVAKTDFITSDVFTKSNWETYSKHDYAVFNPWHTWVEYVNRLLGALAGLATLIMAIASINYWKKNKVITLLSVFVVLGMGFQAWLGKTVVDSNLAPLKITIHMVMALVIVAAILFIIHKTNNKINNYKYNSTFKNILIFASFLTLIQIILGTHVRQFVDEQAKILGEENTSLWLNNPTITFYIHRSFSIIVLLVNGYLFYLLKRAKLNLKKLNWVVSILILEVVSGISMVYLHFPFGSQTVHLVLASILFGVQFYLVLETFNAKNIPQTL</sequence>
<evidence type="ECO:0000256" key="12">
    <source>
        <dbReference type="SAM" id="Phobius"/>
    </source>
</evidence>
<evidence type="ECO:0000256" key="11">
    <source>
        <dbReference type="ARBA" id="ARBA00023444"/>
    </source>
</evidence>
<dbReference type="PANTHER" id="PTHR35457:SF1">
    <property type="entry name" value="HEME A SYNTHASE"/>
    <property type="match status" value="1"/>
</dbReference>
<keyword evidence="10" id="KW-1015">Disulfide bond</keyword>
<feature type="transmembrane region" description="Helical" evidence="12">
    <location>
        <begin position="141"/>
        <end position="159"/>
    </location>
</feature>
<evidence type="ECO:0000256" key="2">
    <source>
        <dbReference type="ARBA" id="ARBA00022475"/>
    </source>
</evidence>
<keyword evidence="4" id="KW-0479">Metal-binding</keyword>
<organism evidence="13 14">
    <name type="scientific">Litoribaculum gwangyangense</name>
    <dbReference type="NCBI Taxonomy" id="1130722"/>
    <lineage>
        <taxon>Bacteria</taxon>
        <taxon>Pseudomonadati</taxon>
        <taxon>Bacteroidota</taxon>
        <taxon>Flavobacteriia</taxon>
        <taxon>Flavobacteriales</taxon>
        <taxon>Flavobacteriaceae</taxon>
        <taxon>Litoribaculum</taxon>
    </lineage>
</organism>
<evidence type="ECO:0000313" key="14">
    <source>
        <dbReference type="Proteomes" id="UP001501433"/>
    </source>
</evidence>
<feature type="transmembrane region" description="Helical" evidence="12">
    <location>
        <begin position="314"/>
        <end position="332"/>
    </location>
</feature>
<feature type="transmembrane region" description="Helical" evidence="12">
    <location>
        <begin position="116"/>
        <end position="136"/>
    </location>
</feature>